<organism evidence="8 9">
    <name type="scientific">Ramazzottius varieornatus</name>
    <name type="common">Water bear</name>
    <name type="synonym">Tardigrade</name>
    <dbReference type="NCBI Taxonomy" id="947166"/>
    <lineage>
        <taxon>Eukaryota</taxon>
        <taxon>Metazoa</taxon>
        <taxon>Ecdysozoa</taxon>
        <taxon>Tardigrada</taxon>
        <taxon>Eutardigrada</taxon>
        <taxon>Parachela</taxon>
        <taxon>Hypsibioidea</taxon>
        <taxon>Ramazzottiidae</taxon>
        <taxon>Ramazzottius</taxon>
    </lineage>
</organism>
<comment type="function">
    <text evidence="6">Involved in nucleolar processing of pre-18S ribosomal RNA. Has a role in the nuclear export of 40S pre-ribosomal subunit to the cytoplasm.</text>
</comment>
<comment type="subcellular location">
    <subcellularLocation>
        <location evidence="1">Nucleus</location>
        <location evidence="1">Nucleolus</location>
    </subcellularLocation>
</comment>
<evidence type="ECO:0000256" key="2">
    <source>
        <dbReference type="ARBA" id="ARBA00007466"/>
    </source>
</evidence>
<reference evidence="8 9" key="1">
    <citation type="journal article" date="2016" name="Nat. Commun.">
        <title>Extremotolerant tardigrade genome and improved radiotolerance of human cultured cells by tardigrade-unique protein.</title>
        <authorList>
            <person name="Hashimoto T."/>
            <person name="Horikawa D.D."/>
            <person name="Saito Y."/>
            <person name="Kuwahara H."/>
            <person name="Kozuka-Hata H."/>
            <person name="Shin-I T."/>
            <person name="Minakuchi Y."/>
            <person name="Ohishi K."/>
            <person name="Motoyama A."/>
            <person name="Aizu T."/>
            <person name="Enomoto A."/>
            <person name="Kondo K."/>
            <person name="Tanaka S."/>
            <person name="Hara Y."/>
            <person name="Koshikawa S."/>
            <person name="Sagara H."/>
            <person name="Miura T."/>
            <person name="Yokobori S."/>
            <person name="Miyagawa K."/>
            <person name="Suzuki Y."/>
            <person name="Kubo T."/>
            <person name="Oyama M."/>
            <person name="Kohara Y."/>
            <person name="Fujiyama A."/>
            <person name="Arakawa K."/>
            <person name="Katayama T."/>
            <person name="Toyoda A."/>
            <person name="Kunieda T."/>
        </authorList>
    </citation>
    <scope>NUCLEOTIDE SEQUENCE [LARGE SCALE GENOMIC DNA]</scope>
    <source>
        <strain evidence="8 9">YOKOZUNA-1</strain>
    </source>
</reference>
<keyword evidence="9" id="KW-1185">Reference proteome</keyword>
<dbReference type="AlphaFoldDB" id="A0A1D1VLG1"/>
<evidence type="ECO:0000256" key="1">
    <source>
        <dbReference type="ARBA" id="ARBA00004604"/>
    </source>
</evidence>
<evidence type="ECO:0000256" key="3">
    <source>
        <dbReference type="ARBA" id="ARBA00022517"/>
    </source>
</evidence>
<keyword evidence="5" id="KW-0539">Nucleus</keyword>
<dbReference type="GO" id="GO:0030692">
    <property type="term" value="C:Noc4p-Nop14p complex"/>
    <property type="evidence" value="ECO:0007669"/>
    <property type="project" value="TreeGrafter"/>
</dbReference>
<evidence type="ECO:0000256" key="4">
    <source>
        <dbReference type="ARBA" id="ARBA00022552"/>
    </source>
</evidence>
<sequence length="793" mass="90389">MKTEKRRSVSDAKSKRFGSTAQVRTNPFELYLTKAKHNITGRTAGKSFDSGNSTVKLKKGNKKQGAKGQTAIQTHGLRSVSRNVAVTNRKKTLLNEYNSRTKNNRLIDHRLGEKDTTMSVEDKMMERMMFERKQSTKVKRRQFNLNDDDDEDGSFGRTMAEAERFEDQEMPETDDTDDILEEQFVSTHHFGGGLLKKVINDDNRDAQQNDVRADRKLQIEDIIAESKQKKYNKQNELDEVRDLTKSLDDKWKEARVRSLVSSAFGEAVNDPPVESYDNLVKMLQFDSKAKASDRLKSEAELAKDARDALELADKKRKMNRMDGNQDATASRGLEMLEPAFDEQEGDEDDDDEVELQDIDLADLQDDLVTVSKDADKKEKTADPSDIPFVIPAPAKRRELDVLFANRTPKEVHTIVSRIMSYHHVSLAEANREKLTTFYKFLLDFLLTKSDSEPVEALHLWNNLTFSLLELFDISQVKGATFTKERLQVLTRLVCRKTKYRIVPSAIYFLRFVTLCYPWSKEGHPVQEALMLLLGKILVNVDMSSRSSVLNALFVASLVTDGVLVTKKYCPELLFFLRKTLANRERQAASPDQSTSPALVSNSFSFQELFGCEGGEVKDKTLSRDDGQRVAHAGIALLEKVVSVYAELPAYTELFGDFDELIKKVKTGGASAAQAEAFGRLVALHRQPRKYLQFSKKPPAPLQLLEPRIDTKFDRSKSAKKTQVKRLLHDKKRSMKGAKRELRRDNHFISTVQLNEQLKKDAVRNKKVKEIFSNLYSQESEHKRLQRLKAKSKI</sequence>
<evidence type="ECO:0000256" key="5">
    <source>
        <dbReference type="ARBA" id="ARBA00023242"/>
    </source>
</evidence>
<evidence type="ECO:0000256" key="7">
    <source>
        <dbReference type="SAM" id="MobiDB-lite"/>
    </source>
</evidence>
<dbReference type="OrthoDB" id="441771at2759"/>
<evidence type="ECO:0000313" key="8">
    <source>
        <dbReference type="EMBL" id="GAV02465.1"/>
    </source>
</evidence>
<evidence type="ECO:0000313" key="9">
    <source>
        <dbReference type="Proteomes" id="UP000186922"/>
    </source>
</evidence>
<dbReference type="EMBL" id="BDGG01000008">
    <property type="protein sequence ID" value="GAV02465.1"/>
    <property type="molecule type" value="Genomic_DNA"/>
</dbReference>
<evidence type="ECO:0008006" key="10">
    <source>
        <dbReference type="Google" id="ProtNLM"/>
    </source>
</evidence>
<keyword evidence="3" id="KW-0690">Ribosome biogenesis</keyword>
<dbReference type="InterPro" id="IPR007276">
    <property type="entry name" value="Nop14"/>
</dbReference>
<dbReference type="Pfam" id="PF04147">
    <property type="entry name" value="Nop14"/>
    <property type="match status" value="1"/>
</dbReference>
<feature type="compositionally biased region" description="Basic and acidic residues" evidence="7">
    <location>
        <begin position="1"/>
        <end position="14"/>
    </location>
</feature>
<dbReference type="GO" id="GO:0032040">
    <property type="term" value="C:small-subunit processome"/>
    <property type="evidence" value="ECO:0007669"/>
    <property type="project" value="InterPro"/>
</dbReference>
<comment type="similarity">
    <text evidence="2">Belongs to the NOP14 family.</text>
</comment>
<proteinExistence type="inferred from homology"/>
<feature type="region of interest" description="Disordered" evidence="7">
    <location>
        <begin position="43"/>
        <end position="77"/>
    </location>
</feature>
<accession>A0A1D1VLG1</accession>
<dbReference type="PANTHER" id="PTHR23183:SF0">
    <property type="entry name" value="NUCLEOLAR PROTEIN 14"/>
    <property type="match status" value="1"/>
</dbReference>
<evidence type="ECO:0000256" key="6">
    <source>
        <dbReference type="ARBA" id="ARBA00024695"/>
    </source>
</evidence>
<feature type="compositionally biased region" description="Basic residues" evidence="7">
    <location>
        <begin position="56"/>
        <end position="65"/>
    </location>
</feature>
<dbReference type="GO" id="GO:0030490">
    <property type="term" value="P:maturation of SSU-rRNA"/>
    <property type="evidence" value="ECO:0007669"/>
    <property type="project" value="TreeGrafter"/>
</dbReference>
<feature type="region of interest" description="Disordered" evidence="7">
    <location>
        <begin position="313"/>
        <end position="334"/>
    </location>
</feature>
<protein>
    <recommendedName>
        <fullName evidence="10">Nucleolar protein 14</fullName>
    </recommendedName>
</protein>
<comment type="caution">
    <text evidence="8">The sequence shown here is derived from an EMBL/GenBank/DDBJ whole genome shotgun (WGS) entry which is preliminary data.</text>
</comment>
<gene>
    <name evidence="8" type="primary">RvY_13028-1</name>
    <name evidence="8" type="synonym">RvY_13028.1</name>
    <name evidence="8" type="ORF">RvY_13028</name>
</gene>
<dbReference type="PANTHER" id="PTHR23183">
    <property type="entry name" value="NOP14"/>
    <property type="match status" value="1"/>
</dbReference>
<keyword evidence="4" id="KW-0698">rRNA processing</keyword>
<feature type="region of interest" description="Disordered" evidence="7">
    <location>
        <begin position="1"/>
        <end position="20"/>
    </location>
</feature>
<name>A0A1D1VLG1_RAMVA</name>
<dbReference type="Proteomes" id="UP000186922">
    <property type="component" value="Unassembled WGS sequence"/>
</dbReference>
<dbReference type="STRING" id="947166.A0A1D1VLG1"/>